<protein>
    <recommendedName>
        <fullName evidence="4">Tail assembly chaperone</fullName>
    </recommendedName>
</protein>
<proteinExistence type="predicted"/>
<feature type="compositionally biased region" description="Basic and acidic residues" evidence="1">
    <location>
        <begin position="18"/>
        <end position="30"/>
    </location>
</feature>
<dbReference type="RefSeq" id="WP_286218154.1">
    <property type="nucleotide sequence ID" value="NZ_AP027729.1"/>
</dbReference>
<dbReference type="EMBL" id="AP027729">
    <property type="protein sequence ID" value="BDZ40826.1"/>
    <property type="molecule type" value="Genomic_DNA"/>
</dbReference>
<reference evidence="3" key="1">
    <citation type="journal article" date="2019" name="Int. J. Syst. Evol. Microbiol.">
        <title>The Global Catalogue of Microorganisms (GCM) 10K type strain sequencing project: providing services to taxonomists for standard genome sequencing and annotation.</title>
        <authorList>
            <consortium name="The Broad Institute Genomics Platform"/>
            <consortium name="The Broad Institute Genome Sequencing Center for Infectious Disease"/>
            <person name="Wu L."/>
            <person name="Ma J."/>
        </authorList>
    </citation>
    <scope>NUCLEOTIDE SEQUENCE [LARGE SCALE GENOMIC DNA]</scope>
    <source>
        <strain evidence="3">NBRC 108565</strain>
    </source>
</reference>
<evidence type="ECO:0000313" key="2">
    <source>
        <dbReference type="EMBL" id="BDZ40826.1"/>
    </source>
</evidence>
<keyword evidence="3" id="KW-1185">Reference proteome</keyword>
<gene>
    <name evidence="2" type="ORF">GCM10025865_01250</name>
</gene>
<feature type="compositionally biased region" description="Polar residues" evidence="1">
    <location>
        <begin position="1"/>
        <end position="11"/>
    </location>
</feature>
<evidence type="ECO:0000256" key="1">
    <source>
        <dbReference type="SAM" id="MobiDB-lite"/>
    </source>
</evidence>
<organism evidence="2 3">
    <name type="scientific">Paraoerskovia sediminicola</name>
    <dbReference type="NCBI Taxonomy" id="1138587"/>
    <lineage>
        <taxon>Bacteria</taxon>
        <taxon>Bacillati</taxon>
        <taxon>Actinomycetota</taxon>
        <taxon>Actinomycetes</taxon>
        <taxon>Micrococcales</taxon>
        <taxon>Cellulomonadaceae</taxon>
        <taxon>Paraoerskovia</taxon>
    </lineage>
</organism>
<sequence length="123" mass="13378">MTSTTKASTTIVPAAAKKPQDRKPKDEKPTVKQVAGAREVTHLGFTVTVADDALDDFELLGDLHSMQADEDPSYFPSILKRLVGAQGYRDVMDGLRDPATGRVPIQAGSEYIQSIFEALNPNF</sequence>
<name>A0ABM8FYY1_9CELL</name>
<evidence type="ECO:0000313" key="3">
    <source>
        <dbReference type="Proteomes" id="UP001321475"/>
    </source>
</evidence>
<dbReference type="Proteomes" id="UP001321475">
    <property type="component" value="Chromosome"/>
</dbReference>
<accession>A0ABM8FYY1</accession>
<feature type="region of interest" description="Disordered" evidence="1">
    <location>
        <begin position="1"/>
        <end position="34"/>
    </location>
</feature>
<evidence type="ECO:0008006" key="4">
    <source>
        <dbReference type="Google" id="ProtNLM"/>
    </source>
</evidence>